<dbReference type="AlphaFoldDB" id="H5XKY0"/>
<reference evidence="2 3" key="1">
    <citation type="submission" date="2011-11" db="EMBL/GenBank/DDBJ databases">
        <title>The Noncontiguous Finished sequence of Saccharomonospora cyanea NA-134.</title>
        <authorList>
            <consortium name="US DOE Joint Genome Institute"/>
            <person name="Lucas S."/>
            <person name="Han J."/>
            <person name="Lapidus A."/>
            <person name="Cheng J.-F."/>
            <person name="Goodwin L."/>
            <person name="Pitluck S."/>
            <person name="Peters L."/>
            <person name="Ovchinnikova G."/>
            <person name="Lu M."/>
            <person name="Detter J.C."/>
            <person name="Han C."/>
            <person name="Tapia R."/>
            <person name="Land M."/>
            <person name="Hauser L."/>
            <person name="Kyrpides N."/>
            <person name="Ivanova N."/>
            <person name="Pagani I."/>
            <person name="Brambilla E.-M."/>
            <person name="Klenk H.-P."/>
            <person name="Woyke T."/>
        </authorList>
    </citation>
    <scope>NUCLEOTIDE SEQUENCE [LARGE SCALE GENOMIC DNA]</scope>
    <source>
        <strain evidence="2 3">NA-134</strain>
    </source>
</reference>
<dbReference type="OrthoDB" id="7062264at2"/>
<dbReference type="eggNOG" id="ENOG5032TG3">
    <property type="taxonomic scope" value="Bacteria"/>
</dbReference>
<feature type="transmembrane region" description="Helical" evidence="1">
    <location>
        <begin position="42"/>
        <end position="66"/>
    </location>
</feature>
<feature type="transmembrane region" description="Helical" evidence="1">
    <location>
        <begin position="211"/>
        <end position="229"/>
    </location>
</feature>
<dbReference type="InterPro" id="IPR021315">
    <property type="entry name" value="Gap/Sap"/>
</dbReference>
<organism evidence="2 3">
    <name type="scientific">Saccharomonospora cyanea NA-134</name>
    <dbReference type="NCBI Taxonomy" id="882082"/>
    <lineage>
        <taxon>Bacteria</taxon>
        <taxon>Bacillati</taxon>
        <taxon>Actinomycetota</taxon>
        <taxon>Actinomycetes</taxon>
        <taxon>Pseudonocardiales</taxon>
        <taxon>Pseudonocardiaceae</taxon>
        <taxon>Saccharomonospora</taxon>
    </lineage>
</organism>
<dbReference type="STRING" id="882082.SaccyDRAFT_3136"/>
<dbReference type="Pfam" id="PF11139">
    <property type="entry name" value="SfLAP"/>
    <property type="match status" value="1"/>
</dbReference>
<feature type="transmembrane region" description="Helical" evidence="1">
    <location>
        <begin position="159"/>
        <end position="183"/>
    </location>
</feature>
<evidence type="ECO:0000256" key="1">
    <source>
        <dbReference type="SAM" id="Phobius"/>
    </source>
</evidence>
<evidence type="ECO:0008006" key="4">
    <source>
        <dbReference type="Google" id="ProtNLM"/>
    </source>
</evidence>
<name>H5XKY0_9PSEU</name>
<sequence length="238" mass="25327">MTLDIVLPLLGLSLLDATSVGTLLVPLWLLTTPGELRARRIVCYLITIAAFYWAVGLALSAGMSGIAPLLGTLAHHDVGLWAELAAGVLLFSWSFRFGDSGKSADDGRPGRLVRWRHRLSTGRSGAGAVVGLALAAGTVELATMLPYLGALSILGGADLTWWAVAAALAAYCLVMTAPAWTLLATRLAWGDRVLPWLAAFDRRLTRHARSATGWVLAIVGFLLARDAAWRLGLFDALL</sequence>
<dbReference type="RefSeq" id="WP_005457435.1">
    <property type="nucleotide sequence ID" value="NZ_CM001440.1"/>
</dbReference>
<keyword evidence="1" id="KW-1133">Transmembrane helix</keyword>
<feature type="transmembrane region" description="Helical" evidence="1">
    <location>
        <begin position="78"/>
        <end position="98"/>
    </location>
</feature>
<dbReference type="HOGENOM" id="CLU_082333_0_0_11"/>
<accession>H5XKY0</accession>
<proteinExistence type="predicted"/>
<keyword evidence="3" id="KW-1185">Reference proteome</keyword>
<dbReference type="EMBL" id="CM001440">
    <property type="protein sequence ID" value="EHR61975.1"/>
    <property type="molecule type" value="Genomic_DNA"/>
</dbReference>
<evidence type="ECO:0000313" key="3">
    <source>
        <dbReference type="Proteomes" id="UP000002791"/>
    </source>
</evidence>
<gene>
    <name evidence="2" type="ORF">SaccyDRAFT_3136</name>
</gene>
<keyword evidence="1" id="KW-0472">Membrane</keyword>
<feature type="transmembrane region" description="Helical" evidence="1">
    <location>
        <begin position="119"/>
        <end position="139"/>
    </location>
</feature>
<protein>
    <recommendedName>
        <fullName evidence="4">Sap, sulfolipid-1-addressing protein</fullName>
    </recommendedName>
</protein>
<evidence type="ECO:0000313" key="2">
    <source>
        <dbReference type="EMBL" id="EHR61975.1"/>
    </source>
</evidence>
<dbReference type="Proteomes" id="UP000002791">
    <property type="component" value="Chromosome"/>
</dbReference>
<feature type="transmembrane region" description="Helical" evidence="1">
    <location>
        <begin position="6"/>
        <end position="30"/>
    </location>
</feature>
<keyword evidence="1" id="KW-0812">Transmembrane</keyword>